<dbReference type="Gene3D" id="3.40.50.12160">
    <property type="entry name" value="Methylthiotransferase, N-terminal domain"/>
    <property type="match status" value="1"/>
</dbReference>
<evidence type="ECO:0000313" key="18">
    <source>
        <dbReference type="EMBL" id="ADI02406.1"/>
    </source>
</evidence>
<dbReference type="GO" id="GO:0046872">
    <property type="term" value="F:metal ion binding"/>
    <property type="evidence" value="ECO:0007669"/>
    <property type="project" value="UniProtKB-KW"/>
</dbReference>
<evidence type="ECO:0000256" key="2">
    <source>
        <dbReference type="ARBA" id="ARBA00002399"/>
    </source>
</evidence>
<evidence type="ECO:0000256" key="14">
    <source>
        <dbReference type="ARBA" id="ARBA00061574"/>
    </source>
</evidence>
<dbReference type="Pfam" id="PF00919">
    <property type="entry name" value="UPF0004"/>
    <property type="match status" value="1"/>
</dbReference>
<name>D7CNX1_SYNLT</name>
<dbReference type="FunFam" id="3.40.50.12160:FF:000004">
    <property type="entry name" value="Threonylcarbamoyladenosine tRNA methylthiotransferase MtaB"/>
    <property type="match status" value="1"/>
</dbReference>
<evidence type="ECO:0000256" key="12">
    <source>
        <dbReference type="ARBA" id="ARBA00031213"/>
    </source>
</evidence>
<protein>
    <recommendedName>
        <fullName evidence="15">Threonylcarbamoyladenosine tRNA methylthiotransferase MtaB</fullName>
        <ecNumber evidence="3">2.8.4.5</ecNumber>
    </recommendedName>
    <alternativeName>
        <fullName evidence="12">tRNA-t(6)A37 methylthiotransferase</fullName>
    </alternativeName>
</protein>
<dbReference type="STRING" id="643648.Slip_1647"/>
<dbReference type="PROSITE" id="PS01278">
    <property type="entry name" value="MTTASE_RADICAL"/>
    <property type="match status" value="1"/>
</dbReference>
<dbReference type="SUPFAM" id="SSF102114">
    <property type="entry name" value="Radical SAM enzymes"/>
    <property type="match status" value="1"/>
</dbReference>
<dbReference type="RefSeq" id="WP_013175808.1">
    <property type="nucleotide sequence ID" value="NC_014220.1"/>
</dbReference>
<dbReference type="InterPro" id="IPR058240">
    <property type="entry name" value="rSAM_sf"/>
</dbReference>
<dbReference type="PROSITE" id="PS51449">
    <property type="entry name" value="MTTASE_N"/>
    <property type="match status" value="1"/>
</dbReference>
<reference evidence="19" key="1">
    <citation type="journal article" date="2010" name="Stand. Genomic Sci.">
        <title>Complete genome sequence of Syntrophothermus lipocalidus type strain (TGB-C1T).</title>
        <authorList>
            <consortium name="US DOE Joint Genome Institute (JGI-PGF)"/>
            <person name="Djao O."/>
            <person name="Zhang X."/>
            <person name="Lucas S."/>
            <person name="Lapidus A."/>
            <person name="Glavina Del Rio T."/>
            <person name="Nolan M."/>
            <person name="Tice H."/>
            <person name="Cheng J."/>
            <person name="Han C."/>
            <person name="Tapia R."/>
            <person name="Goodwin L."/>
            <person name="Pitluck S."/>
            <person name="Liolios K."/>
            <person name="Ivanova N."/>
            <person name="Mavromatis K."/>
            <person name="Mikhailova N."/>
            <person name="Ovchinnikova G."/>
            <person name="Pati A."/>
            <person name="Brambilla E."/>
            <person name="Chen A."/>
            <person name="Palaniappan K."/>
            <person name="Land M."/>
            <person name="Hauser L."/>
            <person name="Chang Y."/>
            <person name="Jeffries C."/>
            <person name="Rohde M."/>
            <person name="Sikorski J."/>
            <person name="Spring S."/>
            <person name="Goker M."/>
            <person name="Detter J."/>
            <person name="Woyke T."/>
            <person name="Bristow J."/>
            <person name="Eisen J."/>
            <person name="Markowitz V."/>
            <person name="Hugenholtz P."/>
            <person name="Kyrpides N."/>
            <person name="Klenk H."/>
        </authorList>
    </citation>
    <scope>NUCLEOTIDE SEQUENCE [LARGE SCALE GENOMIC DNA]</scope>
    <source>
        <strain evidence="19">DSM 12680 / TGB-C1</strain>
    </source>
</reference>
<evidence type="ECO:0000259" key="17">
    <source>
        <dbReference type="PROSITE" id="PS51918"/>
    </source>
</evidence>
<dbReference type="EMBL" id="CP002048">
    <property type="protein sequence ID" value="ADI02406.1"/>
    <property type="molecule type" value="Genomic_DNA"/>
</dbReference>
<sequence>MDIKARVTVYTLGCKVNQVESENIKQQFSDYGYQILSGDEVADVYVVNTCAVTHVSERKSRAMLRRAKRKNPKAVVVATGCLAQVAPNLLAAMPEVDLVIGNSSKDRIAELVQNHRGQSSKAVVVGELSKEPLRRGAWCLPAYERTRAFVKIQDGCESYCSYCLVPYARGPVRSKLPEDVVREIDWLVSAGFKEIVITGIHTGMYGKDLADWDLVRLLETVLVKVQGDYRLRLSSIEPTEITKKLIELMASEKKLCRHLHIPLQSGSDRVLKLMNRRYTRGFYRDLVMMVTGRVPGTAVTSDVMVGFPTESEEDFLDTLKLIDELPFAGLHVFPYSPRPNTAATDLYPRVENQVKEQRSKALLKLARHKQQRFIESCSGQTLTVLVEEVKENSRCEGLTDNYLRAEFYGGQLDPGQFVSVRLVTSSGIPSWEVVSDRVSSHFGD</sequence>
<evidence type="ECO:0000256" key="11">
    <source>
        <dbReference type="ARBA" id="ARBA00023014"/>
    </source>
</evidence>
<proteinExistence type="inferred from homology"/>
<comment type="function">
    <text evidence="2">Catalyzes the methylthiolation of N6-threonylcarbamoyladenosine (t(6)A), leading to the formation of 2-methylthio-N6-threonylcarbamoyladenosine (ms(2)t(6)A) at position 37 in tRNAs that read codons beginning with adenine.</text>
</comment>
<keyword evidence="7" id="KW-0949">S-adenosyl-L-methionine</keyword>
<dbReference type="NCBIfam" id="TIGR01579">
    <property type="entry name" value="MiaB-like-C"/>
    <property type="match status" value="1"/>
</dbReference>
<dbReference type="HOGENOM" id="CLU_018697_1_0_9"/>
<organism evidence="18 19">
    <name type="scientific">Syntrophothermus lipocalidus (strain DSM 12680 / TGB-C1)</name>
    <dbReference type="NCBI Taxonomy" id="643648"/>
    <lineage>
        <taxon>Bacteria</taxon>
        <taxon>Bacillati</taxon>
        <taxon>Bacillota</taxon>
        <taxon>Clostridia</taxon>
        <taxon>Eubacteriales</taxon>
        <taxon>Syntrophomonadaceae</taxon>
        <taxon>Syntrophothermus</taxon>
    </lineage>
</organism>
<dbReference type="SMART" id="SM00729">
    <property type="entry name" value="Elp3"/>
    <property type="match status" value="1"/>
</dbReference>
<accession>D7CNX1</accession>
<evidence type="ECO:0000256" key="4">
    <source>
        <dbReference type="ARBA" id="ARBA00022485"/>
    </source>
</evidence>
<dbReference type="AlphaFoldDB" id="D7CNX1"/>
<evidence type="ECO:0000256" key="9">
    <source>
        <dbReference type="ARBA" id="ARBA00022723"/>
    </source>
</evidence>
<keyword evidence="6" id="KW-0808">Transferase</keyword>
<keyword evidence="11" id="KW-0411">Iron-sulfur</keyword>
<dbReference type="OrthoDB" id="9805215at2"/>
<dbReference type="InterPro" id="IPR006467">
    <property type="entry name" value="MiaB-like_bact"/>
</dbReference>
<dbReference type="GO" id="GO:0035598">
    <property type="term" value="F:tRNA (N(6)-L-threonylcarbamoyladenosine(37)-C(2))-methylthiotransferase activity"/>
    <property type="evidence" value="ECO:0007669"/>
    <property type="project" value="UniProtKB-EC"/>
</dbReference>
<dbReference type="FunFam" id="3.80.30.20:FF:000001">
    <property type="entry name" value="tRNA-2-methylthio-N(6)-dimethylallyladenosine synthase 2"/>
    <property type="match status" value="1"/>
</dbReference>
<keyword evidence="8" id="KW-0819">tRNA processing</keyword>
<dbReference type="InterPro" id="IPR020612">
    <property type="entry name" value="Methylthiotransferase_CS"/>
</dbReference>
<evidence type="ECO:0000256" key="15">
    <source>
        <dbReference type="ARBA" id="ARBA00069898"/>
    </source>
</evidence>
<dbReference type="Proteomes" id="UP000000378">
    <property type="component" value="Chromosome"/>
</dbReference>
<dbReference type="EC" id="2.8.4.5" evidence="3"/>
<dbReference type="PANTHER" id="PTHR11918:SF45">
    <property type="entry name" value="THREONYLCARBAMOYLADENOSINE TRNA METHYLTHIOTRANSFERASE"/>
    <property type="match status" value="1"/>
</dbReference>
<evidence type="ECO:0000256" key="10">
    <source>
        <dbReference type="ARBA" id="ARBA00023004"/>
    </source>
</evidence>
<dbReference type="NCBIfam" id="TIGR00089">
    <property type="entry name" value="MiaB/RimO family radical SAM methylthiotransferase"/>
    <property type="match status" value="1"/>
</dbReference>
<feature type="domain" description="MTTase N-terminal" evidence="16">
    <location>
        <begin position="5"/>
        <end position="117"/>
    </location>
</feature>
<evidence type="ECO:0000313" key="19">
    <source>
        <dbReference type="Proteomes" id="UP000000378"/>
    </source>
</evidence>
<dbReference type="KEGG" id="slp:Slip_1647"/>
<evidence type="ECO:0000256" key="3">
    <source>
        <dbReference type="ARBA" id="ARBA00013273"/>
    </source>
</evidence>
<evidence type="ECO:0000259" key="16">
    <source>
        <dbReference type="PROSITE" id="PS51449"/>
    </source>
</evidence>
<evidence type="ECO:0000256" key="1">
    <source>
        <dbReference type="ARBA" id="ARBA00001966"/>
    </source>
</evidence>
<keyword evidence="5" id="KW-0963">Cytoplasm</keyword>
<dbReference type="SFLD" id="SFLDS00029">
    <property type="entry name" value="Radical_SAM"/>
    <property type="match status" value="1"/>
</dbReference>
<feature type="domain" description="Radical SAM core" evidence="17">
    <location>
        <begin position="142"/>
        <end position="372"/>
    </location>
</feature>
<comment type="cofactor">
    <cofactor evidence="1">
        <name>[4Fe-4S] cluster</name>
        <dbReference type="ChEBI" id="CHEBI:49883"/>
    </cofactor>
</comment>
<dbReference type="eggNOG" id="COG0621">
    <property type="taxonomic scope" value="Bacteria"/>
</dbReference>
<dbReference type="PROSITE" id="PS51918">
    <property type="entry name" value="RADICAL_SAM"/>
    <property type="match status" value="1"/>
</dbReference>
<dbReference type="InterPro" id="IPR038135">
    <property type="entry name" value="Methylthiotransferase_N_sf"/>
</dbReference>
<keyword evidence="19" id="KW-1185">Reference proteome</keyword>
<keyword evidence="4" id="KW-0004">4Fe-4S</keyword>
<evidence type="ECO:0000256" key="5">
    <source>
        <dbReference type="ARBA" id="ARBA00022490"/>
    </source>
</evidence>
<comment type="similarity">
    <text evidence="14">Belongs to the methylthiotransferase family. MtaB subfamily.</text>
</comment>
<dbReference type="SFLD" id="SFLDG01061">
    <property type="entry name" value="methylthiotransferase"/>
    <property type="match status" value="1"/>
</dbReference>
<dbReference type="Pfam" id="PF04055">
    <property type="entry name" value="Radical_SAM"/>
    <property type="match status" value="1"/>
</dbReference>
<reference evidence="18 19" key="2">
    <citation type="journal article" date="2010" name="Stand. Genomic Sci.">
        <title>Complete genome sequence of Syntrophothermus lipocalidus type strain (TGB-C1).</title>
        <authorList>
            <person name="Djao O.D."/>
            <person name="Zhang X."/>
            <person name="Lucas S."/>
            <person name="Lapidus A."/>
            <person name="Del Rio T.G."/>
            <person name="Nolan M."/>
            <person name="Tice H."/>
            <person name="Cheng J.F."/>
            <person name="Han C."/>
            <person name="Tapia R."/>
            <person name="Goodwin L."/>
            <person name="Pitluck S."/>
            <person name="Liolios K."/>
            <person name="Ivanova N."/>
            <person name="Mavromatis K."/>
            <person name="Mikhailova N."/>
            <person name="Ovchinnikova G."/>
            <person name="Pati A."/>
            <person name="Brambilla E."/>
            <person name="Chen A."/>
            <person name="Palaniappan K."/>
            <person name="Land M."/>
            <person name="Hauser L."/>
            <person name="Chang Y.J."/>
            <person name="Jeffries C.D."/>
            <person name="Rohde M."/>
            <person name="Sikorski J."/>
            <person name="Spring S."/>
            <person name="Goker M."/>
            <person name="Detter J.C."/>
            <person name="Woyke T."/>
            <person name="Bristow J."/>
            <person name="Eisen J.A."/>
            <person name="Markowitz V."/>
            <person name="Hugenholtz P."/>
            <person name="Kyrpides N.C."/>
            <person name="Klenk H.P."/>
        </authorList>
    </citation>
    <scope>NUCLEOTIDE SEQUENCE [LARGE SCALE GENOMIC DNA]</scope>
    <source>
        <strain evidence="19">DSM 12680 / TGB-C1</strain>
    </source>
</reference>
<dbReference type="InterPro" id="IPR006638">
    <property type="entry name" value="Elp3/MiaA/NifB-like_rSAM"/>
</dbReference>
<dbReference type="SFLD" id="SFLDG01082">
    <property type="entry name" value="B12-binding_domain_containing"/>
    <property type="match status" value="1"/>
</dbReference>
<dbReference type="InterPro" id="IPR013848">
    <property type="entry name" value="Methylthiotransferase_N"/>
</dbReference>
<dbReference type="InterPro" id="IPR007197">
    <property type="entry name" value="rSAM"/>
</dbReference>
<dbReference type="Gene3D" id="3.80.30.20">
    <property type="entry name" value="tm_1862 like domain"/>
    <property type="match status" value="1"/>
</dbReference>
<gene>
    <name evidence="18" type="ordered locus">Slip_1647</name>
</gene>
<evidence type="ECO:0000256" key="6">
    <source>
        <dbReference type="ARBA" id="ARBA00022679"/>
    </source>
</evidence>
<evidence type="ECO:0000256" key="13">
    <source>
        <dbReference type="ARBA" id="ARBA00051661"/>
    </source>
</evidence>
<evidence type="ECO:0000256" key="7">
    <source>
        <dbReference type="ARBA" id="ARBA00022691"/>
    </source>
</evidence>
<dbReference type="GO" id="GO:0051539">
    <property type="term" value="F:4 iron, 4 sulfur cluster binding"/>
    <property type="evidence" value="ECO:0007669"/>
    <property type="project" value="UniProtKB-KW"/>
</dbReference>
<dbReference type="CDD" id="cd01335">
    <property type="entry name" value="Radical_SAM"/>
    <property type="match status" value="1"/>
</dbReference>
<evidence type="ECO:0000256" key="8">
    <source>
        <dbReference type="ARBA" id="ARBA00022694"/>
    </source>
</evidence>
<dbReference type="InterPro" id="IPR005839">
    <property type="entry name" value="Methylthiotransferase"/>
</dbReference>
<dbReference type="PANTHER" id="PTHR11918">
    <property type="entry name" value="RADICAL SAM PROTEINS"/>
    <property type="match status" value="1"/>
</dbReference>
<keyword evidence="9" id="KW-0479">Metal-binding</keyword>
<comment type="catalytic activity">
    <reaction evidence="13">
        <text>N(6)-L-threonylcarbamoyladenosine(37) in tRNA + (sulfur carrier)-SH + AH2 + 2 S-adenosyl-L-methionine = 2-methylsulfanyl-N(6)-L-threonylcarbamoyladenosine(37) in tRNA + (sulfur carrier)-H + 5'-deoxyadenosine + L-methionine + A + S-adenosyl-L-homocysteine + 2 H(+)</text>
        <dbReference type="Rhea" id="RHEA:37075"/>
        <dbReference type="Rhea" id="RHEA-COMP:10163"/>
        <dbReference type="Rhea" id="RHEA-COMP:11092"/>
        <dbReference type="Rhea" id="RHEA-COMP:14737"/>
        <dbReference type="Rhea" id="RHEA-COMP:14739"/>
        <dbReference type="ChEBI" id="CHEBI:13193"/>
        <dbReference type="ChEBI" id="CHEBI:15378"/>
        <dbReference type="ChEBI" id="CHEBI:17319"/>
        <dbReference type="ChEBI" id="CHEBI:17499"/>
        <dbReference type="ChEBI" id="CHEBI:29917"/>
        <dbReference type="ChEBI" id="CHEBI:57844"/>
        <dbReference type="ChEBI" id="CHEBI:57856"/>
        <dbReference type="ChEBI" id="CHEBI:59789"/>
        <dbReference type="ChEBI" id="CHEBI:64428"/>
        <dbReference type="ChEBI" id="CHEBI:74418"/>
        <dbReference type="ChEBI" id="CHEBI:74420"/>
        <dbReference type="EC" id="2.8.4.5"/>
    </reaction>
</comment>
<keyword evidence="10" id="KW-0408">Iron</keyword>
<dbReference type="InterPro" id="IPR023404">
    <property type="entry name" value="rSAM_horseshoe"/>
</dbReference>